<dbReference type="EMBL" id="JACGWL010000004">
    <property type="protein sequence ID" value="KAK4404730.1"/>
    <property type="molecule type" value="Genomic_DNA"/>
</dbReference>
<gene>
    <name evidence="2" type="ORF">Sango_0841600</name>
</gene>
<accession>A0AAE1X3T3</accession>
<reference evidence="2" key="2">
    <citation type="journal article" date="2024" name="Plant">
        <title>Genomic evolution and insights into agronomic trait innovations of Sesamum species.</title>
        <authorList>
            <person name="Miao H."/>
            <person name="Wang L."/>
            <person name="Qu L."/>
            <person name="Liu H."/>
            <person name="Sun Y."/>
            <person name="Le M."/>
            <person name="Wang Q."/>
            <person name="Wei S."/>
            <person name="Zheng Y."/>
            <person name="Lin W."/>
            <person name="Duan Y."/>
            <person name="Cao H."/>
            <person name="Xiong S."/>
            <person name="Wang X."/>
            <person name="Wei L."/>
            <person name="Li C."/>
            <person name="Ma Q."/>
            <person name="Ju M."/>
            <person name="Zhao R."/>
            <person name="Li G."/>
            <person name="Mu C."/>
            <person name="Tian Q."/>
            <person name="Mei H."/>
            <person name="Zhang T."/>
            <person name="Gao T."/>
            <person name="Zhang H."/>
        </authorList>
    </citation>
    <scope>NUCLEOTIDE SEQUENCE</scope>
    <source>
        <strain evidence="2">K16</strain>
    </source>
</reference>
<feature type="region of interest" description="Disordered" evidence="1">
    <location>
        <begin position="1"/>
        <end position="112"/>
    </location>
</feature>
<dbReference type="AlphaFoldDB" id="A0AAE1X3T3"/>
<sequence>MRIVEPILKKQAPPSKPNRPPGGESGPGRPKPPSSESGPGRPKPAVRPKPNNEIKPQQKSDRGTIQKKPMTQQEVEVKCQQRGFSSDEIRGCQEETSRTISGSRERKKQRTIQVVELRDLPKQSLVQRNQHMRPGNHNRNWANGRR</sequence>
<keyword evidence="3" id="KW-1185">Reference proteome</keyword>
<evidence type="ECO:0000256" key="1">
    <source>
        <dbReference type="SAM" id="MobiDB-lite"/>
    </source>
</evidence>
<name>A0AAE1X3T3_9LAMI</name>
<evidence type="ECO:0000313" key="2">
    <source>
        <dbReference type="EMBL" id="KAK4404730.1"/>
    </source>
</evidence>
<protein>
    <submittedName>
        <fullName evidence="2">Uncharacterized protein</fullName>
    </submittedName>
</protein>
<feature type="region of interest" description="Disordered" evidence="1">
    <location>
        <begin position="127"/>
        <end position="146"/>
    </location>
</feature>
<comment type="caution">
    <text evidence="2">The sequence shown here is derived from an EMBL/GenBank/DDBJ whole genome shotgun (WGS) entry which is preliminary data.</text>
</comment>
<feature type="compositionally biased region" description="Polar residues" evidence="1">
    <location>
        <begin position="137"/>
        <end position="146"/>
    </location>
</feature>
<proteinExistence type="predicted"/>
<organism evidence="2 3">
    <name type="scientific">Sesamum angolense</name>
    <dbReference type="NCBI Taxonomy" id="2727404"/>
    <lineage>
        <taxon>Eukaryota</taxon>
        <taxon>Viridiplantae</taxon>
        <taxon>Streptophyta</taxon>
        <taxon>Embryophyta</taxon>
        <taxon>Tracheophyta</taxon>
        <taxon>Spermatophyta</taxon>
        <taxon>Magnoliopsida</taxon>
        <taxon>eudicotyledons</taxon>
        <taxon>Gunneridae</taxon>
        <taxon>Pentapetalae</taxon>
        <taxon>asterids</taxon>
        <taxon>lamiids</taxon>
        <taxon>Lamiales</taxon>
        <taxon>Pedaliaceae</taxon>
        <taxon>Sesamum</taxon>
    </lineage>
</organism>
<feature type="compositionally biased region" description="Basic and acidic residues" evidence="1">
    <location>
        <begin position="75"/>
        <end position="97"/>
    </location>
</feature>
<evidence type="ECO:0000313" key="3">
    <source>
        <dbReference type="Proteomes" id="UP001289374"/>
    </source>
</evidence>
<feature type="compositionally biased region" description="Basic and acidic residues" evidence="1">
    <location>
        <begin position="50"/>
        <end position="64"/>
    </location>
</feature>
<reference evidence="2" key="1">
    <citation type="submission" date="2020-06" db="EMBL/GenBank/DDBJ databases">
        <authorList>
            <person name="Li T."/>
            <person name="Hu X."/>
            <person name="Zhang T."/>
            <person name="Song X."/>
            <person name="Zhang H."/>
            <person name="Dai N."/>
            <person name="Sheng W."/>
            <person name="Hou X."/>
            <person name="Wei L."/>
        </authorList>
    </citation>
    <scope>NUCLEOTIDE SEQUENCE</scope>
    <source>
        <strain evidence="2">K16</strain>
        <tissue evidence="2">Leaf</tissue>
    </source>
</reference>
<dbReference type="Proteomes" id="UP001289374">
    <property type="component" value="Unassembled WGS sequence"/>
</dbReference>